<dbReference type="AlphaFoldDB" id="A0A7J6AF41"/>
<organism evidence="1 2">
    <name type="scientific">Ameiurus melas</name>
    <name type="common">Black bullhead</name>
    <name type="synonym">Silurus melas</name>
    <dbReference type="NCBI Taxonomy" id="219545"/>
    <lineage>
        <taxon>Eukaryota</taxon>
        <taxon>Metazoa</taxon>
        <taxon>Chordata</taxon>
        <taxon>Craniata</taxon>
        <taxon>Vertebrata</taxon>
        <taxon>Euteleostomi</taxon>
        <taxon>Actinopterygii</taxon>
        <taxon>Neopterygii</taxon>
        <taxon>Teleostei</taxon>
        <taxon>Ostariophysi</taxon>
        <taxon>Siluriformes</taxon>
        <taxon>Ictaluridae</taxon>
        <taxon>Ameiurus</taxon>
    </lineage>
</organism>
<evidence type="ECO:0000313" key="1">
    <source>
        <dbReference type="EMBL" id="KAF4081416.1"/>
    </source>
</evidence>
<proteinExistence type="predicted"/>
<dbReference type="EMBL" id="JAAGNN010000013">
    <property type="protein sequence ID" value="KAF4081416.1"/>
    <property type="molecule type" value="Genomic_DNA"/>
</dbReference>
<accession>A0A7J6AF41</accession>
<name>A0A7J6AF41_AMEME</name>
<protein>
    <submittedName>
        <fullName evidence="1">Uncharacterized protein</fullName>
    </submittedName>
</protein>
<evidence type="ECO:0000313" key="2">
    <source>
        <dbReference type="Proteomes" id="UP000593565"/>
    </source>
</evidence>
<gene>
    <name evidence="1" type="ORF">AMELA_G00161170</name>
</gene>
<comment type="caution">
    <text evidence="1">The sequence shown here is derived from an EMBL/GenBank/DDBJ whole genome shotgun (WGS) entry which is preliminary data.</text>
</comment>
<reference evidence="1 2" key="1">
    <citation type="submission" date="2020-02" db="EMBL/GenBank/DDBJ databases">
        <title>A chromosome-scale genome assembly of the black bullhead catfish (Ameiurus melas).</title>
        <authorList>
            <person name="Wen M."/>
            <person name="Zham M."/>
            <person name="Cabau C."/>
            <person name="Klopp C."/>
            <person name="Donnadieu C."/>
            <person name="Roques C."/>
            <person name="Bouchez O."/>
            <person name="Lampietro C."/>
            <person name="Jouanno E."/>
            <person name="Herpin A."/>
            <person name="Louis A."/>
            <person name="Berthelot C."/>
            <person name="Parey E."/>
            <person name="Roest-Crollius H."/>
            <person name="Braasch I."/>
            <person name="Postlethwait J."/>
            <person name="Robinson-Rechavi M."/>
            <person name="Echchiki A."/>
            <person name="Begum T."/>
            <person name="Montfort J."/>
            <person name="Schartl M."/>
            <person name="Bobe J."/>
            <person name="Guiguen Y."/>
        </authorList>
    </citation>
    <scope>NUCLEOTIDE SEQUENCE [LARGE SCALE GENOMIC DNA]</scope>
    <source>
        <strain evidence="1">M_S1</strain>
        <tissue evidence="1">Blood</tissue>
    </source>
</reference>
<dbReference type="Proteomes" id="UP000593565">
    <property type="component" value="Unassembled WGS sequence"/>
</dbReference>
<keyword evidence="2" id="KW-1185">Reference proteome</keyword>
<sequence length="77" mass="8685">MSQSLLHAAPCTLFTSMVKPGSLKIHRRHLRHHLQFSAFIISKWTFSCATHHVAVPYRISTESTKSKTEEGTMVGMC</sequence>